<organism evidence="2 3">
    <name type="scientific">Tetranychus urticae</name>
    <name type="common">Two-spotted spider mite</name>
    <dbReference type="NCBI Taxonomy" id="32264"/>
    <lineage>
        <taxon>Eukaryota</taxon>
        <taxon>Metazoa</taxon>
        <taxon>Ecdysozoa</taxon>
        <taxon>Arthropoda</taxon>
        <taxon>Chelicerata</taxon>
        <taxon>Arachnida</taxon>
        <taxon>Acari</taxon>
        <taxon>Acariformes</taxon>
        <taxon>Trombidiformes</taxon>
        <taxon>Prostigmata</taxon>
        <taxon>Eleutherengona</taxon>
        <taxon>Raphignathae</taxon>
        <taxon>Tetranychoidea</taxon>
        <taxon>Tetranychidae</taxon>
        <taxon>Tetranychus</taxon>
    </lineage>
</organism>
<dbReference type="Proteomes" id="UP000015104">
    <property type="component" value="Unassembled WGS sequence"/>
</dbReference>
<accession>T1KEN1</accession>
<keyword evidence="3" id="KW-1185">Reference proteome</keyword>
<evidence type="ECO:0000256" key="1">
    <source>
        <dbReference type="SAM" id="Phobius"/>
    </source>
</evidence>
<protein>
    <submittedName>
        <fullName evidence="2">Uncharacterized protein</fullName>
    </submittedName>
</protein>
<dbReference type="EMBL" id="CAEY01000027">
    <property type="status" value="NOT_ANNOTATED_CDS"/>
    <property type="molecule type" value="Genomic_DNA"/>
</dbReference>
<dbReference type="EnsemblMetazoa" id="tetur10g00130.1">
    <property type="protein sequence ID" value="tetur10g00130.1"/>
    <property type="gene ID" value="tetur10g00130"/>
</dbReference>
<evidence type="ECO:0000313" key="2">
    <source>
        <dbReference type="EnsemblMetazoa" id="tetur10g00130.1"/>
    </source>
</evidence>
<keyword evidence="1" id="KW-1133">Transmembrane helix</keyword>
<reference evidence="2" key="2">
    <citation type="submission" date="2015-06" db="UniProtKB">
        <authorList>
            <consortium name="EnsemblMetazoa"/>
        </authorList>
    </citation>
    <scope>IDENTIFICATION</scope>
</reference>
<name>T1KEN1_TETUR</name>
<dbReference type="HOGENOM" id="CLU_1398011_0_0_1"/>
<dbReference type="AlphaFoldDB" id="T1KEN1"/>
<feature type="transmembrane region" description="Helical" evidence="1">
    <location>
        <begin position="171"/>
        <end position="192"/>
    </location>
</feature>
<proteinExistence type="predicted"/>
<keyword evidence="1" id="KW-0812">Transmembrane</keyword>
<evidence type="ECO:0000313" key="3">
    <source>
        <dbReference type="Proteomes" id="UP000015104"/>
    </source>
</evidence>
<sequence>MCSVFLETWSLDLDAISLYPVPLALMGSGEIAAIKLTLLHREWYSIFATPRTQSCNIPATVMGEPSKVLESPAIDFDVLVQRVVSQVVAGTFAQPRVPRLEHRWGTYERRTRVSGGRPSVCPILCSPGRPFGDLTGGRTMILVFCQQPGVLTESDSVLGLRQGRAPSVGSIGTGGIIIFTLLWLLEIIKLMLIEC</sequence>
<keyword evidence="1" id="KW-0472">Membrane</keyword>
<reference evidence="3" key="1">
    <citation type="submission" date="2011-08" db="EMBL/GenBank/DDBJ databases">
        <authorList>
            <person name="Rombauts S."/>
        </authorList>
    </citation>
    <scope>NUCLEOTIDE SEQUENCE</scope>
    <source>
        <strain evidence="3">London</strain>
    </source>
</reference>